<dbReference type="AlphaFoldDB" id="A0AA38M9A9"/>
<evidence type="ECO:0008006" key="4">
    <source>
        <dbReference type="Google" id="ProtNLM"/>
    </source>
</evidence>
<name>A0AA38M9A9_9CUCU</name>
<gene>
    <name evidence="2" type="ORF">Zmor_019919</name>
</gene>
<evidence type="ECO:0000256" key="1">
    <source>
        <dbReference type="SAM" id="MobiDB-lite"/>
    </source>
</evidence>
<keyword evidence="3" id="KW-1185">Reference proteome</keyword>
<evidence type="ECO:0000313" key="2">
    <source>
        <dbReference type="EMBL" id="KAJ3648083.1"/>
    </source>
</evidence>
<feature type="compositionally biased region" description="Polar residues" evidence="1">
    <location>
        <begin position="297"/>
        <end position="313"/>
    </location>
</feature>
<protein>
    <recommendedName>
        <fullName evidence="4">Nucleolar protein 4</fullName>
    </recommendedName>
</protein>
<organism evidence="2 3">
    <name type="scientific">Zophobas morio</name>
    <dbReference type="NCBI Taxonomy" id="2755281"/>
    <lineage>
        <taxon>Eukaryota</taxon>
        <taxon>Metazoa</taxon>
        <taxon>Ecdysozoa</taxon>
        <taxon>Arthropoda</taxon>
        <taxon>Hexapoda</taxon>
        <taxon>Insecta</taxon>
        <taxon>Pterygota</taxon>
        <taxon>Neoptera</taxon>
        <taxon>Endopterygota</taxon>
        <taxon>Coleoptera</taxon>
        <taxon>Polyphaga</taxon>
        <taxon>Cucujiformia</taxon>
        <taxon>Tenebrionidae</taxon>
        <taxon>Zophobas</taxon>
    </lineage>
</organism>
<dbReference type="EMBL" id="JALNTZ010000006">
    <property type="protein sequence ID" value="KAJ3648083.1"/>
    <property type="molecule type" value="Genomic_DNA"/>
</dbReference>
<feature type="compositionally biased region" description="Pro residues" evidence="1">
    <location>
        <begin position="276"/>
        <end position="290"/>
    </location>
</feature>
<accession>A0AA38M9A9</accession>
<reference evidence="2" key="1">
    <citation type="journal article" date="2023" name="G3 (Bethesda)">
        <title>Whole genome assemblies of Zophobas morio and Tenebrio molitor.</title>
        <authorList>
            <person name="Kaur S."/>
            <person name="Stinson S.A."/>
            <person name="diCenzo G.C."/>
        </authorList>
    </citation>
    <scope>NUCLEOTIDE SEQUENCE</scope>
    <source>
        <strain evidence="2">QUZm001</strain>
    </source>
</reference>
<feature type="region of interest" description="Disordered" evidence="1">
    <location>
        <begin position="252"/>
        <end position="374"/>
    </location>
</feature>
<comment type="caution">
    <text evidence="2">The sequence shown here is derived from an EMBL/GenBank/DDBJ whole genome shotgun (WGS) entry which is preliminary data.</text>
</comment>
<proteinExistence type="predicted"/>
<sequence>MSRSRKFAANHPPHSTPIILIVHDHEPVPRPLPTSRSACRRRATSDPKISLSLSVRNFSIFLNPFESLAYAPSARPFISLLVSTWHSATRVTFAGERSNPPPALERAVLHRRVSSTLSGTTHTAARFYTPGYPQLNTPAAGVVPNHPQPCRPPEYPPPTQPPSLIRAAVAAERHSRARGRNNSTGEPVYRKVAVVENFFDIIYNVHVELEGRPGKHAGQKRTYRTITETYAFLPREAVTRFLLGCTECQKHPRSPSPASVLPTPSPSPTLPLVQTPAPPLPTPPPAPPADVAPFLPNSSAETLDLSSKSNGDVHSTPEGPLRTSTPTPELKRSTNPLDVCNLTAKDPPKSPPKKRPLHGAEKTPKLWSPVESIEREQETRKKRILMGGDIDYSLPITTTYLKYMRSLGCTDEDALKFENKHVSLVIEHFLHEAIGHYFY</sequence>
<dbReference type="Proteomes" id="UP001168821">
    <property type="component" value="Unassembled WGS sequence"/>
</dbReference>
<evidence type="ECO:0000313" key="3">
    <source>
        <dbReference type="Proteomes" id="UP001168821"/>
    </source>
</evidence>